<accession>A0A098QZ27</accession>
<keyword evidence="7" id="KW-0408">Iron</keyword>
<keyword evidence="4" id="KW-0479">Metal-binding</keyword>
<evidence type="ECO:0000256" key="8">
    <source>
        <dbReference type="ARBA" id="ARBA00023014"/>
    </source>
</evidence>
<dbReference type="InterPro" id="IPR023170">
    <property type="entry name" value="HhH_base_excis_C"/>
</dbReference>
<dbReference type="CDD" id="cd00056">
    <property type="entry name" value="ENDO3c"/>
    <property type="match status" value="1"/>
</dbReference>
<dbReference type="GO" id="GO:0006284">
    <property type="term" value="P:base-excision repair"/>
    <property type="evidence" value="ECO:0007669"/>
    <property type="project" value="InterPro"/>
</dbReference>
<evidence type="ECO:0000256" key="7">
    <source>
        <dbReference type="ARBA" id="ARBA00023004"/>
    </source>
</evidence>
<sequence length="271" mass="31453">MYRFYDQRGRDFIWRRDTSPYIVFLSEFMLQQTQTSRVEQKLPEFLRVFPDFASLAAARLSQVLSLWQGMGYNRRAGYLHRSAQEVVQRYHGFLPEDPQLLRSLPGIGSYTSNSIPAFAYNRPTVFIETNIRRVYLHHFFYGQQGVADGELMPLIAETLDTQNPRRWYYALMDYGAYLSRIVINPNRRSRQYTKQSPFEGSVRQVRGAILRILTAQGQGVSRDEVYTRVYQDLGLGDSPPRDYETRFLQASSTLINDGLILQDGDGTYNIP</sequence>
<dbReference type="GO" id="GO:0035485">
    <property type="term" value="F:adenine/guanine mispair binding"/>
    <property type="evidence" value="ECO:0007669"/>
    <property type="project" value="TreeGrafter"/>
</dbReference>
<dbReference type="eggNOG" id="COG1194">
    <property type="taxonomic scope" value="Bacteria"/>
</dbReference>
<keyword evidence="9" id="KW-0234">DNA repair</keyword>
<evidence type="ECO:0000256" key="3">
    <source>
        <dbReference type="ARBA" id="ARBA00008343"/>
    </source>
</evidence>
<keyword evidence="6" id="KW-0378">Hydrolase</keyword>
<proteinExistence type="inferred from homology"/>
<feature type="domain" description="HhH-GPD" evidence="11">
    <location>
        <begin position="29"/>
        <end position="177"/>
    </location>
</feature>
<evidence type="ECO:0000256" key="1">
    <source>
        <dbReference type="ARBA" id="ARBA00001966"/>
    </source>
</evidence>
<dbReference type="GO" id="GO:0000701">
    <property type="term" value="F:purine-specific mismatch base pair DNA N-glycosylase activity"/>
    <property type="evidence" value="ECO:0007669"/>
    <property type="project" value="TreeGrafter"/>
</dbReference>
<dbReference type="PANTHER" id="PTHR42944">
    <property type="entry name" value="ADENINE DNA GLYCOSYLASE"/>
    <property type="match status" value="1"/>
</dbReference>
<keyword evidence="13" id="KW-1185">Reference proteome</keyword>
<dbReference type="InterPro" id="IPR044298">
    <property type="entry name" value="MIG/MutY"/>
</dbReference>
<protein>
    <recommendedName>
        <fullName evidence="11">HhH-GPD domain-containing protein</fullName>
    </recommendedName>
</protein>
<dbReference type="Gene3D" id="1.10.1670.10">
    <property type="entry name" value="Helix-hairpin-Helix base-excision DNA repair enzymes (C-terminal)"/>
    <property type="match status" value="1"/>
</dbReference>
<evidence type="ECO:0000256" key="2">
    <source>
        <dbReference type="ARBA" id="ARBA00002933"/>
    </source>
</evidence>
<dbReference type="SMART" id="SM00478">
    <property type="entry name" value="ENDO3c"/>
    <property type="match status" value="1"/>
</dbReference>
<comment type="cofactor">
    <cofactor evidence="1">
        <name>[4Fe-4S] cluster</name>
        <dbReference type="ChEBI" id="CHEBI:49883"/>
    </cofactor>
</comment>
<dbReference type="GO" id="GO:0051536">
    <property type="term" value="F:iron-sulfur cluster binding"/>
    <property type="evidence" value="ECO:0007669"/>
    <property type="project" value="UniProtKB-KW"/>
</dbReference>
<dbReference type="SUPFAM" id="SSF48150">
    <property type="entry name" value="DNA-glycosylase"/>
    <property type="match status" value="1"/>
</dbReference>
<evidence type="ECO:0000259" key="11">
    <source>
        <dbReference type="SMART" id="SM00478"/>
    </source>
</evidence>
<dbReference type="Proteomes" id="UP000029692">
    <property type="component" value="Unassembled WGS sequence"/>
</dbReference>
<keyword evidence="10" id="KW-0326">Glycosidase</keyword>
<dbReference type="GO" id="GO:0046872">
    <property type="term" value="F:metal ion binding"/>
    <property type="evidence" value="ECO:0007669"/>
    <property type="project" value="UniProtKB-KW"/>
</dbReference>
<evidence type="ECO:0000256" key="4">
    <source>
        <dbReference type="ARBA" id="ARBA00022723"/>
    </source>
</evidence>
<dbReference type="InterPro" id="IPR003265">
    <property type="entry name" value="HhH-GPD_domain"/>
</dbReference>
<evidence type="ECO:0000256" key="5">
    <source>
        <dbReference type="ARBA" id="ARBA00022763"/>
    </source>
</evidence>
<keyword evidence="8" id="KW-0411">Iron-sulfur</keyword>
<keyword evidence="5" id="KW-0227">DNA damage</keyword>
<dbReference type="Gene3D" id="1.10.340.30">
    <property type="entry name" value="Hypothetical protein, domain 2"/>
    <property type="match status" value="1"/>
</dbReference>
<evidence type="ECO:0000256" key="10">
    <source>
        <dbReference type="ARBA" id="ARBA00023295"/>
    </source>
</evidence>
<comment type="caution">
    <text evidence="12">The sequence shown here is derived from an EMBL/GenBank/DDBJ whole genome shotgun (WGS) entry which is preliminary data.</text>
</comment>
<dbReference type="STRING" id="1480694.DC28_05110"/>
<dbReference type="EMBL" id="JNUP01000045">
    <property type="protein sequence ID" value="KGE73160.1"/>
    <property type="molecule type" value="Genomic_DNA"/>
</dbReference>
<reference evidence="12 13" key="1">
    <citation type="submission" date="2014-05" db="EMBL/GenBank/DDBJ databases">
        <title>De novo Genome Sequence of Spirocheata sp.</title>
        <authorList>
            <person name="Shivani Y."/>
            <person name="Subhash Y."/>
            <person name="Tushar L."/>
            <person name="Sasikala C."/>
            <person name="Ramana C.V."/>
        </authorList>
    </citation>
    <scope>NUCLEOTIDE SEQUENCE [LARGE SCALE GENOMIC DNA]</scope>
    <source>
        <strain evidence="12 13">JC230</strain>
    </source>
</reference>
<dbReference type="GO" id="GO:0006298">
    <property type="term" value="P:mismatch repair"/>
    <property type="evidence" value="ECO:0007669"/>
    <property type="project" value="TreeGrafter"/>
</dbReference>
<evidence type="ECO:0000313" key="12">
    <source>
        <dbReference type="EMBL" id="KGE73160.1"/>
    </source>
</evidence>
<dbReference type="PANTHER" id="PTHR42944:SF1">
    <property type="entry name" value="ADENINE DNA GLYCOSYLASE"/>
    <property type="match status" value="1"/>
</dbReference>
<evidence type="ECO:0000256" key="6">
    <source>
        <dbReference type="ARBA" id="ARBA00022801"/>
    </source>
</evidence>
<evidence type="ECO:0000256" key="9">
    <source>
        <dbReference type="ARBA" id="ARBA00023204"/>
    </source>
</evidence>
<dbReference type="Pfam" id="PF00730">
    <property type="entry name" value="HhH-GPD"/>
    <property type="match status" value="1"/>
</dbReference>
<evidence type="ECO:0000313" key="13">
    <source>
        <dbReference type="Proteomes" id="UP000029692"/>
    </source>
</evidence>
<name>A0A098QZ27_9SPIO</name>
<gene>
    <name evidence="12" type="ORF">DC28_05110</name>
</gene>
<comment type="function">
    <text evidence="2">Adenine glycosylase active on G-A mispairs. MutY also corrects error-prone DNA synthesis past GO lesions which are due to the oxidatively damaged form of guanine: 7,8-dihydro-8-oxoguanine (8-oxo-dGTP).</text>
</comment>
<comment type="similarity">
    <text evidence="3">Belongs to the Nth/MutY family.</text>
</comment>
<dbReference type="AlphaFoldDB" id="A0A098QZ27"/>
<dbReference type="GO" id="GO:0032357">
    <property type="term" value="F:oxidized purine DNA binding"/>
    <property type="evidence" value="ECO:0007669"/>
    <property type="project" value="TreeGrafter"/>
</dbReference>
<organism evidence="12 13">
    <name type="scientific">Spirochaeta lutea</name>
    <dbReference type="NCBI Taxonomy" id="1480694"/>
    <lineage>
        <taxon>Bacteria</taxon>
        <taxon>Pseudomonadati</taxon>
        <taxon>Spirochaetota</taxon>
        <taxon>Spirochaetia</taxon>
        <taxon>Spirochaetales</taxon>
        <taxon>Spirochaetaceae</taxon>
        <taxon>Spirochaeta</taxon>
    </lineage>
</organism>
<dbReference type="InterPro" id="IPR011257">
    <property type="entry name" value="DNA_glycosylase"/>
</dbReference>
<dbReference type="GO" id="GO:0034039">
    <property type="term" value="F:8-oxo-7,8-dihydroguanine DNA N-glycosylase activity"/>
    <property type="evidence" value="ECO:0007669"/>
    <property type="project" value="TreeGrafter"/>
</dbReference>